<dbReference type="AlphaFoldDB" id="A0AAD3CTU3"/>
<reference evidence="2 3" key="1">
    <citation type="journal article" date="2021" name="Sci. Rep.">
        <title>The genome of the diatom Chaetoceros tenuissimus carries an ancient integrated fragment of an extant virus.</title>
        <authorList>
            <person name="Hongo Y."/>
            <person name="Kimura K."/>
            <person name="Takaki Y."/>
            <person name="Yoshida Y."/>
            <person name="Baba S."/>
            <person name="Kobayashi G."/>
            <person name="Nagasaki K."/>
            <person name="Hano T."/>
            <person name="Tomaru Y."/>
        </authorList>
    </citation>
    <scope>NUCLEOTIDE SEQUENCE [LARGE SCALE GENOMIC DNA]</scope>
    <source>
        <strain evidence="2 3">NIES-3715</strain>
    </source>
</reference>
<protein>
    <recommendedName>
        <fullName evidence="4">Protein FRA10AC1</fullName>
    </recommendedName>
</protein>
<dbReference type="InterPro" id="IPR019129">
    <property type="entry name" value="Folate-sensitive_fs_Fra10Ac1"/>
</dbReference>
<dbReference type="EMBL" id="BLLK01000045">
    <property type="protein sequence ID" value="GFH50950.1"/>
    <property type="molecule type" value="Genomic_DNA"/>
</dbReference>
<evidence type="ECO:0000256" key="1">
    <source>
        <dbReference type="SAM" id="MobiDB-lite"/>
    </source>
</evidence>
<dbReference type="Pfam" id="PF09725">
    <property type="entry name" value="Fra10Ac1"/>
    <property type="match status" value="1"/>
</dbReference>
<feature type="region of interest" description="Disordered" evidence="1">
    <location>
        <begin position="18"/>
        <end position="52"/>
    </location>
</feature>
<evidence type="ECO:0000313" key="2">
    <source>
        <dbReference type="EMBL" id="GFH50950.1"/>
    </source>
</evidence>
<feature type="compositionally biased region" description="Basic and acidic residues" evidence="1">
    <location>
        <begin position="31"/>
        <end position="48"/>
    </location>
</feature>
<evidence type="ECO:0008006" key="4">
    <source>
        <dbReference type="Google" id="ProtNLM"/>
    </source>
</evidence>
<organism evidence="2 3">
    <name type="scientific">Chaetoceros tenuissimus</name>
    <dbReference type="NCBI Taxonomy" id="426638"/>
    <lineage>
        <taxon>Eukaryota</taxon>
        <taxon>Sar</taxon>
        <taxon>Stramenopiles</taxon>
        <taxon>Ochrophyta</taxon>
        <taxon>Bacillariophyta</taxon>
        <taxon>Coscinodiscophyceae</taxon>
        <taxon>Chaetocerotophycidae</taxon>
        <taxon>Chaetocerotales</taxon>
        <taxon>Chaetocerotaceae</taxon>
        <taxon>Chaetoceros</taxon>
    </lineage>
</organism>
<evidence type="ECO:0000313" key="3">
    <source>
        <dbReference type="Proteomes" id="UP001054902"/>
    </source>
</evidence>
<gene>
    <name evidence="2" type="ORF">CTEN210_07426</name>
</gene>
<proteinExistence type="predicted"/>
<name>A0AAD3CTU3_9STRA</name>
<sequence>MSRVKNITTPSDMEELKKAYQFVLDEDEGEKNEGEKNEGGHETSKESKSASTWQERMVQNYHSHLYKTHVIADLTYYQKGRIGLRWRTKAEVQNGKGSNTCANKHCSCYFDEMNRKKPIEDVIQWKENVDESKLLYKYEREVEESSEVSDVLEQRRLKSLPHGIGLCDYEVHFKYKEQGEDKEELVNLKLCMRCAPKIFVGKRNNPFIAARMARIEYNKNTDEQEIYEERKRKAREDCTEKSSKRR</sequence>
<dbReference type="Proteomes" id="UP001054902">
    <property type="component" value="Unassembled WGS sequence"/>
</dbReference>
<accession>A0AAD3CTU3</accession>
<keyword evidence="3" id="KW-1185">Reference proteome</keyword>
<comment type="caution">
    <text evidence="2">The sequence shown here is derived from an EMBL/GenBank/DDBJ whole genome shotgun (WGS) entry which is preliminary data.</text>
</comment>